<dbReference type="CDD" id="cd17535">
    <property type="entry name" value="REC_NarL-like"/>
    <property type="match status" value="1"/>
</dbReference>
<evidence type="ECO:0000259" key="4">
    <source>
        <dbReference type="PROSITE" id="PS50043"/>
    </source>
</evidence>
<dbReference type="CDD" id="cd06170">
    <property type="entry name" value="LuxR_C_like"/>
    <property type="match status" value="1"/>
</dbReference>
<dbReference type="Gene3D" id="3.40.50.2300">
    <property type="match status" value="1"/>
</dbReference>
<dbReference type="Pfam" id="PF00072">
    <property type="entry name" value="Response_reg"/>
    <property type="match status" value="1"/>
</dbReference>
<dbReference type="EMBL" id="AP012273">
    <property type="protein sequence ID" value="BAO43297.1"/>
    <property type="molecule type" value="Genomic_DNA"/>
</dbReference>
<dbReference type="SUPFAM" id="SSF46894">
    <property type="entry name" value="C-terminal effector domain of the bipartite response regulators"/>
    <property type="match status" value="1"/>
</dbReference>
<dbReference type="RefSeq" id="WP_052469781.1">
    <property type="nucleotide sequence ID" value="NZ_AP012273.1"/>
</dbReference>
<dbReference type="AlphaFoldDB" id="A0A7U6JGX5"/>
<gene>
    <name evidence="6" type="ORF">TBH_C0351</name>
</gene>
<dbReference type="InterPro" id="IPR058245">
    <property type="entry name" value="NreC/VraR/RcsB-like_REC"/>
</dbReference>
<keyword evidence="7" id="KW-1185">Reference proteome</keyword>
<dbReference type="GO" id="GO:0003677">
    <property type="term" value="F:DNA binding"/>
    <property type="evidence" value="ECO:0007669"/>
    <property type="project" value="UniProtKB-KW"/>
</dbReference>
<evidence type="ECO:0000256" key="2">
    <source>
        <dbReference type="ARBA" id="ARBA00023125"/>
    </source>
</evidence>
<feature type="domain" description="Response regulatory" evidence="5">
    <location>
        <begin position="5"/>
        <end position="121"/>
    </location>
</feature>
<dbReference type="PANTHER" id="PTHR45566:SF2">
    <property type="entry name" value="NARL SUBFAMILY"/>
    <property type="match status" value="1"/>
</dbReference>
<feature type="domain" description="HTH luxR-type" evidence="4">
    <location>
        <begin position="145"/>
        <end position="210"/>
    </location>
</feature>
<proteinExistence type="predicted"/>
<dbReference type="KEGG" id="tbn:TBH_C0351"/>
<dbReference type="PRINTS" id="PR00038">
    <property type="entry name" value="HTHLUXR"/>
</dbReference>
<evidence type="ECO:0000313" key="6">
    <source>
        <dbReference type="EMBL" id="BAO43297.1"/>
    </source>
</evidence>
<accession>A0A7U6JGX5</accession>
<dbReference type="InterPro" id="IPR051015">
    <property type="entry name" value="EvgA-like"/>
</dbReference>
<keyword evidence="2" id="KW-0238">DNA-binding</keyword>
<dbReference type="InterPro" id="IPR011006">
    <property type="entry name" value="CheY-like_superfamily"/>
</dbReference>
<dbReference type="GO" id="GO:0006355">
    <property type="term" value="P:regulation of DNA-templated transcription"/>
    <property type="evidence" value="ECO:0007669"/>
    <property type="project" value="InterPro"/>
</dbReference>
<evidence type="ECO:0000256" key="1">
    <source>
        <dbReference type="ARBA" id="ARBA00022553"/>
    </source>
</evidence>
<dbReference type="PANTHER" id="PTHR45566">
    <property type="entry name" value="HTH-TYPE TRANSCRIPTIONAL REGULATOR YHJB-RELATED"/>
    <property type="match status" value="1"/>
</dbReference>
<dbReference type="InterPro" id="IPR016032">
    <property type="entry name" value="Sig_transdc_resp-reg_C-effctor"/>
</dbReference>
<dbReference type="PROSITE" id="PS50043">
    <property type="entry name" value="HTH_LUXR_2"/>
    <property type="match status" value="1"/>
</dbReference>
<dbReference type="SUPFAM" id="SSF52172">
    <property type="entry name" value="CheY-like"/>
    <property type="match status" value="1"/>
</dbReference>
<dbReference type="InterPro" id="IPR000792">
    <property type="entry name" value="Tscrpt_reg_LuxR_C"/>
</dbReference>
<dbReference type="PROSITE" id="PS50110">
    <property type="entry name" value="RESPONSE_REGULATORY"/>
    <property type="match status" value="1"/>
</dbReference>
<sequence length="210" mass="23209">MQNRSLIIADDHPIFRHGVRHILATLPWIEIVGEAETGTSALVQVKHLKPDLLLLDLEMPGKDGLSVLEAITTANLDTQVIILTSYDDEAYLEKALELGTRAYVLKDEAGQTLVTCLESVCSGNTYISPSLGNRARISPGKPGNDKERLMMLTQMERTVLEAVAQFKTSKEIARDLDISHRTVQCHRNNICSKLGLKGANQLLQFAKNAF</sequence>
<dbReference type="SMART" id="SM00421">
    <property type="entry name" value="HTH_LUXR"/>
    <property type="match status" value="1"/>
</dbReference>
<dbReference type="SMART" id="SM00448">
    <property type="entry name" value="REC"/>
    <property type="match status" value="1"/>
</dbReference>
<reference evidence="6 7" key="1">
    <citation type="journal article" date="2014" name="PLoS ONE">
        <title>Physiological and genomic features of a novel sulfur-oxidizing gammaproteobacterium belonging to a previously uncultivated symbiotic lineage isolated from a hydrothermal vent.</title>
        <authorList>
            <person name="Nunoura T."/>
            <person name="Takaki Y."/>
            <person name="Kazama H."/>
            <person name="Kakuta J."/>
            <person name="Shimamura S."/>
            <person name="Makita H."/>
            <person name="Hirai M."/>
            <person name="Miyazaki M."/>
            <person name="Takai K."/>
        </authorList>
    </citation>
    <scope>NUCLEOTIDE SEQUENCE [LARGE SCALE GENOMIC DNA]</scope>
    <source>
        <strain evidence="6 7">Hiromi1</strain>
    </source>
</reference>
<evidence type="ECO:0000259" key="5">
    <source>
        <dbReference type="PROSITE" id="PS50110"/>
    </source>
</evidence>
<dbReference type="InterPro" id="IPR001789">
    <property type="entry name" value="Sig_transdc_resp-reg_receiver"/>
</dbReference>
<keyword evidence="1 3" id="KW-0597">Phosphoprotein</keyword>
<evidence type="ECO:0000313" key="7">
    <source>
        <dbReference type="Proteomes" id="UP000031631"/>
    </source>
</evidence>
<dbReference type="Pfam" id="PF00196">
    <property type="entry name" value="GerE"/>
    <property type="match status" value="1"/>
</dbReference>
<evidence type="ECO:0000256" key="3">
    <source>
        <dbReference type="PROSITE-ProRule" id="PRU00169"/>
    </source>
</evidence>
<dbReference type="Proteomes" id="UP000031631">
    <property type="component" value="Chromosome"/>
</dbReference>
<dbReference type="GO" id="GO:0000160">
    <property type="term" value="P:phosphorelay signal transduction system"/>
    <property type="evidence" value="ECO:0007669"/>
    <property type="project" value="InterPro"/>
</dbReference>
<protein>
    <submittedName>
        <fullName evidence="6">Two-component response regulator</fullName>
    </submittedName>
</protein>
<name>A0A7U6JGX5_9GAMM</name>
<organism evidence="6 7">
    <name type="scientific">Thiolapillus brandeum</name>
    <dbReference type="NCBI Taxonomy" id="1076588"/>
    <lineage>
        <taxon>Bacteria</taxon>
        <taxon>Pseudomonadati</taxon>
        <taxon>Pseudomonadota</taxon>
        <taxon>Gammaproteobacteria</taxon>
        <taxon>Chromatiales</taxon>
        <taxon>Sedimenticolaceae</taxon>
        <taxon>Thiolapillus</taxon>
    </lineage>
</organism>
<feature type="modified residue" description="4-aspartylphosphate" evidence="3">
    <location>
        <position position="56"/>
    </location>
</feature>